<protein>
    <submittedName>
        <fullName evidence="1">Uncharacterized protein</fullName>
    </submittedName>
</protein>
<comment type="caution">
    <text evidence="1">The sequence shown here is derived from an EMBL/GenBank/DDBJ whole genome shotgun (WGS) entry which is preliminary data.</text>
</comment>
<keyword evidence="2" id="KW-1185">Reference proteome</keyword>
<proteinExistence type="predicted"/>
<accession>A0ABY0GIN4</accession>
<gene>
    <name evidence="1" type="ORF">AA0119_g2860</name>
</gene>
<evidence type="ECO:0000313" key="1">
    <source>
        <dbReference type="EMBL" id="RYO06104.1"/>
    </source>
</evidence>
<dbReference type="Proteomes" id="UP000293195">
    <property type="component" value="Unassembled WGS sequence"/>
</dbReference>
<reference evidence="2" key="1">
    <citation type="journal article" date="2019" name="bioRxiv">
        <title>Genomics, evolutionary history and diagnostics of the Alternaria alternata species group including apple and Asian pear pathotypes.</title>
        <authorList>
            <person name="Armitage A.D."/>
            <person name="Cockerton H.M."/>
            <person name="Sreenivasaprasad S."/>
            <person name="Woodhall J.W."/>
            <person name="Lane C.R."/>
            <person name="Harrison R.J."/>
            <person name="Clarkson J.P."/>
        </authorList>
    </citation>
    <scope>NUCLEOTIDE SEQUENCE [LARGE SCALE GENOMIC DNA]</scope>
    <source>
        <strain evidence="2">FERA 635</strain>
    </source>
</reference>
<name>A0ABY0GIN4_9PLEO</name>
<evidence type="ECO:0000313" key="2">
    <source>
        <dbReference type="Proteomes" id="UP000293195"/>
    </source>
</evidence>
<sequence>MVAFMVFVWGHQYNFKPVPQSPCDQPDPIWGGYKYASFTMLWE</sequence>
<organism evidence="1 2">
    <name type="scientific">Alternaria tenuissima</name>
    <dbReference type="NCBI Taxonomy" id="119927"/>
    <lineage>
        <taxon>Eukaryota</taxon>
        <taxon>Fungi</taxon>
        <taxon>Dikarya</taxon>
        <taxon>Ascomycota</taxon>
        <taxon>Pezizomycotina</taxon>
        <taxon>Dothideomycetes</taxon>
        <taxon>Pleosporomycetidae</taxon>
        <taxon>Pleosporales</taxon>
        <taxon>Pleosporineae</taxon>
        <taxon>Pleosporaceae</taxon>
        <taxon>Alternaria</taxon>
        <taxon>Alternaria sect. Alternaria</taxon>
        <taxon>Alternaria alternata complex</taxon>
    </lineage>
</organism>
<dbReference type="EMBL" id="PDXF01000007">
    <property type="protein sequence ID" value="RYO06104.1"/>
    <property type="molecule type" value="Genomic_DNA"/>
</dbReference>